<dbReference type="Gene3D" id="2.70.50.70">
    <property type="match status" value="1"/>
</dbReference>
<reference evidence="5" key="1">
    <citation type="journal article" date="2023" name="Mol. Phylogenet. Evol.">
        <title>Genome-scale phylogeny and comparative genomics of the fungal order Sordariales.</title>
        <authorList>
            <person name="Hensen N."/>
            <person name="Bonometti L."/>
            <person name="Westerberg I."/>
            <person name="Brannstrom I.O."/>
            <person name="Guillou S."/>
            <person name="Cros-Aarteil S."/>
            <person name="Calhoun S."/>
            <person name="Haridas S."/>
            <person name="Kuo A."/>
            <person name="Mondo S."/>
            <person name="Pangilinan J."/>
            <person name="Riley R."/>
            <person name="LaButti K."/>
            <person name="Andreopoulos B."/>
            <person name="Lipzen A."/>
            <person name="Chen C."/>
            <person name="Yan M."/>
            <person name="Daum C."/>
            <person name="Ng V."/>
            <person name="Clum A."/>
            <person name="Steindorff A."/>
            <person name="Ohm R.A."/>
            <person name="Martin F."/>
            <person name="Silar P."/>
            <person name="Natvig D.O."/>
            <person name="Lalanne C."/>
            <person name="Gautier V."/>
            <person name="Ament-Velasquez S.L."/>
            <person name="Kruys A."/>
            <person name="Hutchinson M.I."/>
            <person name="Powell A.J."/>
            <person name="Barry K."/>
            <person name="Miller A.N."/>
            <person name="Grigoriev I.V."/>
            <person name="Debuchy R."/>
            <person name="Gladieux P."/>
            <person name="Hiltunen Thoren M."/>
            <person name="Johannesson H."/>
        </authorList>
    </citation>
    <scope>NUCLEOTIDE SEQUENCE</scope>
    <source>
        <strain evidence="5">CBS 118394</strain>
    </source>
</reference>
<dbReference type="InterPro" id="IPR005398">
    <property type="entry name" value="Tubby_N"/>
</dbReference>
<comment type="subcellular location">
    <subcellularLocation>
        <location evidence="1">Cytoplasm</location>
    </subcellularLocation>
</comment>
<feature type="region of interest" description="Disordered" evidence="3">
    <location>
        <begin position="202"/>
        <end position="305"/>
    </location>
</feature>
<proteinExistence type="predicted"/>
<comment type="caution">
    <text evidence="5">The sequence shown here is derived from an EMBL/GenBank/DDBJ whole genome shotgun (WGS) entry which is preliminary data.</text>
</comment>
<feature type="compositionally biased region" description="Low complexity" evidence="3">
    <location>
        <begin position="294"/>
        <end position="305"/>
    </location>
</feature>
<feature type="compositionally biased region" description="Low complexity" evidence="3">
    <location>
        <begin position="247"/>
        <end position="277"/>
    </location>
</feature>
<feature type="compositionally biased region" description="Low complexity" evidence="3">
    <location>
        <begin position="334"/>
        <end position="347"/>
    </location>
</feature>
<dbReference type="PANTHER" id="PTHR36182">
    <property type="entry name" value="PROTEIN, PUTATIVE (AFU_ORTHOLOGUE AFUA_6G10930)-RELATED"/>
    <property type="match status" value="1"/>
</dbReference>
<protein>
    <recommendedName>
        <fullName evidence="7">Lytic polysaccharide monooxygenase</fullName>
    </recommendedName>
</protein>
<gene>
    <name evidence="5" type="ORF">B0H66DRAFT_628488</name>
</gene>
<evidence type="ECO:0000256" key="3">
    <source>
        <dbReference type="SAM" id="MobiDB-lite"/>
    </source>
</evidence>
<sequence>MLSNTFTTGLLATLLAGGQLAAAHMQMDFPAPFRSKVNPFVGQNIDYSMTAPLSSDGSNYPCKGYHSDLGTDAGKPTATFAPGGTYNATISGGANHNGGSCQFSLSYDKGATFTVIESIIGGCPLQANYDFTIPSDAQTGEALFAWTWHNQVGNREMYMNCAAVTIAGSKKRAEINEKRAAAYSSRPQIFIANVGNGCGTEEGAPVQYPNPGPDVVGSGGATKPPTGSCAAAGGGGGAGSGSGSGSGEATTSAAAAPAPAPAPTTSTAAAPSDTTLPGGVFITLPSDGAGGGATPTTAEPAATTSATVATSAPAVSAPAASVVAPAPQVPTTLQTATKASSAAAPAGTGTGSGSGSGSSAGTYASGTACTTEGAWNCISGTSFQRCASGVWSVPIAMAAGTQCTPGESATFDMKAVAGRRVVRRKW</sequence>
<dbReference type="AlphaFoldDB" id="A0AAE0HYR2"/>
<accession>A0AAE0HYR2</accession>
<dbReference type="GO" id="GO:0005737">
    <property type="term" value="C:cytoplasm"/>
    <property type="evidence" value="ECO:0007669"/>
    <property type="project" value="UniProtKB-SubCell"/>
</dbReference>
<dbReference type="PANTHER" id="PTHR36182:SF1">
    <property type="entry name" value="PROTEIN, PUTATIVE (AFU_ORTHOLOGUE AFUA_6G10930)-RELATED"/>
    <property type="match status" value="1"/>
</dbReference>
<evidence type="ECO:0000313" key="6">
    <source>
        <dbReference type="Proteomes" id="UP001283341"/>
    </source>
</evidence>
<dbReference type="EMBL" id="JAUEDM010000006">
    <property type="protein sequence ID" value="KAK3315403.1"/>
    <property type="molecule type" value="Genomic_DNA"/>
</dbReference>
<dbReference type="PRINTS" id="PR01574">
    <property type="entry name" value="TUBBYPROTEIN"/>
</dbReference>
<evidence type="ECO:0000256" key="1">
    <source>
        <dbReference type="ARBA" id="ARBA00004496"/>
    </source>
</evidence>
<feature type="compositionally biased region" description="Gly residues" evidence="3">
    <location>
        <begin position="348"/>
        <end position="358"/>
    </location>
</feature>
<keyword evidence="6" id="KW-1185">Reference proteome</keyword>
<evidence type="ECO:0008006" key="7">
    <source>
        <dbReference type="Google" id="ProtNLM"/>
    </source>
</evidence>
<feature type="signal peptide" evidence="4">
    <location>
        <begin position="1"/>
        <end position="23"/>
    </location>
</feature>
<evidence type="ECO:0000313" key="5">
    <source>
        <dbReference type="EMBL" id="KAK3315403.1"/>
    </source>
</evidence>
<keyword evidence="4" id="KW-0732">Signal</keyword>
<evidence type="ECO:0000256" key="4">
    <source>
        <dbReference type="SAM" id="SignalP"/>
    </source>
</evidence>
<feature type="compositionally biased region" description="Gly residues" evidence="3">
    <location>
        <begin position="232"/>
        <end position="246"/>
    </location>
</feature>
<dbReference type="Proteomes" id="UP001283341">
    <property type="component" value="Unassembled WGS sequence"/>
</dbReference>
<keyword evidence="2" id="KW-0963">Cytoplasm</keyword>
<feature type="chain" id="PRO_5042199998" description="Lytic polysaccharide monooxygenase" evidence="4">
    <location>
        <begin position="24"/>
        <end position="426"/>
    </location>
</feature>
<reference evidence="5" key="2">
    <citation type="submission" date="2023-06" db="EMBL/GenBank/DDBJ databases">
        <authorList>
            <consortium name="Lawrence Berkeley National Laboratory"/>
            <person name="Haridas S."/>
            <person name="Hensen N."/>
            <person name="Bonometti L."/>
            <person name="Westerberg I."/>
            <person name="Brannstrom I.O."/>
            <person name="Guillou S."/>
            <person name="Cros-Aarteil S."/>
            <person name="Calhoun S."/>
            <person name="Kuo A."/>
            <person name="Mondo S."/>
            <person name="Pangilinan J."/>
            <person name="Riley R."/>
            <person name="Labutti K."/>
            <person name="Andreopoulos B."/>
            <person name="Lipzen A."/>
            <person name="Chen C."/>
            <person name="Yanf M."/>
            <person name="Daum C."/>
            <person name="Ng V."/>
            <person name="Clum A."/>
            <person name="Steindorff A."/>
            <person name="Ohm R."/>
            <person name="Martin F."/>
            <person name="Silar P."/>
            <person name="Natvig D."/>
            <person name="Lalanne C."/>
            <person name="Gautier V."/>
            <person name="Ament-Velasquez S.L."/>
            <person name="Kruys A."/>
            <person name="Hutchinson M.I."/>
            <person name="Powell A.J."/>
            <person name="Barry K."/>
            <person name="Miller A.N."/>
            <person name="Grigoriev I.V."/>
            <person name="Debuchy R."/>
            <person name="Gladieux P."/>
            <person name="Thoren M.H."/>
            <person name="Johannesson H."/>
        </authorList>
    </citation>
    <scope>NUCLEOTIDE SEQUENCE</scope>
    <source>
        <strain evidence="5">CBS 118394</strain>
    </source>
</reference>
<name>A0AAE0HYR2_9PEZI</name>
<feature type="region of interest" description="Disordered" evidence="3">
    <location>
        <begin position="334"/>
        <end position="363"/>
    </location>
</feature>
<organism evidence="5 6">
    <name type="scientific">Apodospora peruviana</name>
    <dbReference type="NCBI Taxonomy" id="516989"/>
    <lineage>
        <taxon>Eukaryota</taxon>
        <taxon>Fungi</taxon>
        <taxon>Dikarya</taxon>
        <taxon>Ascomycota</taxon>
        <taxon>Pezizomycotina</taxon>
        <taxon>Sordariomycetes</taxon>
        <taxon>Sordariomycetidae</taxon>
        <taxon>Sordariales</taxon>
        <taxon>Lasiosphaeriaceae</taxon>
        <taxon>Apodospora</taxon>
    </lineage>
</organism>
<evidence type="ECO:0000256" key="2">
    <source>
        <dbReference type="ARBA" id="ARBA00022490"/>
    </source>
</evidence>